<proteinExistence type="predicted"/>
<dbReference type="AlphaFoldDB" id="A0A7W5FI46"/>
<evidence type="ECO:0000313" key="2">
    <source>
        <dbReference type="Proteomes" id="UP000590749"/>
    </source>
</evidence>
<comment type="caution">
    <text evidence="1">The sequence shown here is derived from an EMBL/GenBank/DDBJ whole genome shotgun (WGS) entry which is preliminary data.</text>
</comment>
<dbReference type="Proteomes" id="UP000590749">
    <property type="component" value="Unassembled WGS sequence"/>
</dbReference>
<protein>
    <submittedName>
        <fullName evidence="1">Uncharacterized protein</fullName>
    </submittedName>
</protein>
<sequence length="228" mass="24391">MQVTDQTGQQFGALIITTWTDHQGISIQVFAGPTRQSALSATYPHAQRAEAIAWYRTIRDAALARTPIWQIEAQVACLIAAAQAAGGADAELAADINAVLDQATATMRAELAADQAAVADIMADSKRTGGWTGARTNAKNAALHPERRIRPTRTNVHVKPLTPAMLDLICHHRNGVVTTRPGQSWTVLRGIYERVGGTPTYRPGTRIIASLRLNERGLSAADQGPVAA</sequence>
<dbReference type="RefSeq" id="WP_183225175.1">
    <property type="nucleotide sequence ID" value="NZ_BMPW01000020.1"/>
</dbReference>
<name>A0A7W5FI46_9ACTN</name>
<keyword evidence="2" id="KW-1185">Reference proteome</keyword>
<organism evidence="1 2">
    <name type="scientific">Actinoplanes campanulatus</name>
    <dbReference type="NCBI Taxonomy" id="113559"/>
    <lineage>
        <taxon>Bacteria</taxon>
        <taxon>Bacillati</taxon>
        <taxon>Actinomycetota</taxon>
        <taxon>Actinomycetes</taxon>
        <taxon>Micromonosporales</taxon>
        <taxon>Micromonosporaceae</taxon>
        <taxon>Actinoplanes</taxon>
    </lineage>
</organism>
<evidence type="ECO:0000313" key="1">
    <source>
        <dbReference type="EMBL" id="MBB3099100.1"/>
    </source>
</evidence>
<dbReference type="EMBL" id="JACHXF010000017">
    <property type="protein sequence ID" value="MBB3099100.1"/>
    <property type="molecule type" value="Genomic_DNA"/>
</dbReference>
<gene>
    <name evidence="1" type="ORF">FHR83_006806</name>
</gene>
<reference evidence="1 2" key="1">
    <citation type="submission" date="2020-08" db="EMBL/GenBank/DDBJ databases">
        <title>Genomic Encyclopedia of Type Strains, Phase III (KMG-III): the genomes of soil and plant-associated and newly described type strains.</title>
        <authorList>
            <person name="Whitman W."/>
        </authorList>
    </citation>
    <scope>NUCLEOTIDE SEQUENCE [LARGE SCALE GENOMIC DNA]</scope>
    <source>
        <strain evidence="1 2">CECT 3287</strain>
    </source>
</reference>
<accession>A0A7W5FI46</accession>